<keyword evidence="4 13" id="KW-0812">Transmembrane</keyword>
<dbReference type="InterPro" id="IPR028325">
    <property type="entry name" value="VG_K_chnl"/>
</dbReference>
<dbReference type="Proteomes" id="UP000828390">
    <property type="component" value="Unassembled WGS sequence"/>
</dbReference>
<dbReference type="InterPro" id="IPR003968">
    <property type="entry name" value="K_chnl_volt-dep_Kv"/>
</dbReference>
<gene>
    <name evidence="15" type="ORF">DPMN_010661</name>
</gene>
<feature type="transmembrane region" description="Helical" evidence="13">
    <location>
        <begin position="413"/>
        <end position="430"/>
    </location>
</feature>
<dbReference type="Gene3D" id="1.10.287.70">
    <property type="match status" value="1"/>
</dbReference>
<keyword evidence="5" id="KW-0631">Potassium channel</keyword>
<dbReference type="InterPro" id="IPR011333">
    <property type="entry name" value="SKP1/BTB/POZ_sf"/>
</dbReference>
<dbReference type="Pfam" id="PF02214">
    <property type="entry name" value="BTB_2"/>
    <property type="match status" value="1"/>
</dbReference>
<dbReference type="EMBL" id="JAIWYP010000001">
    <property type="protein sequence ID" value="KAH3886649.1"/>
    <property type="molecule type" value="Genomic_DNA"/>
</dbReference>
<feature type="transmembrane region" description="Helical" evidence="13">
    <location>
        <begin position="339"/>
        <end position="360"/>
    </location>
</feature>
<dbReference type="Pfam" id="PF00520">
    <property type="entry name" value="Ion_trans"/>
    <property type="match status" value="1"/>
</dbReference>
<proteinExistence type="predicted"/>
<name>A0A9D4RZA3_DREPO</name>
<evidence type="ECO:0000256" key="7">
    <source>
        <dbReference type="ARBA" id="ARBA00022958"/>
    </source>
</evidence>
<keyword evidence="7" id="KW-0630">Potassium</keyword>
<evidence type="ECO:0000256" key="11">
    <source>
        <dbReference type="ARBA" id="ARBA00023303"/>
    </source>
</evidence>
<evidence type="ECO:0000256" key="8">
    <source>
        <dbReference type="ARBA" id="ARBA00022989"/>
    </source>
</evidence>
<feature type="compositionally biased region" description="Polar residues" evidence="12">
    <location>
        <begin position="608"/>
        <end position="624"/>
    </location>
</feature>
<accession>A0A9D4RZA3</accession>
<dbReference type="PANTHER" id="PTHR11537">
    <property type="entry name" value="VOLTAGE-GATED POTASSIUM CHANNEL"/>
    <property type="match status" value="1"/>
</dbReference>
<protein>
    <recommendedName>
        <fullName evidence="14">BTB domain-containing protein</fullName>
    </recommendedName>
</protein>
<evidence type="ECO:0000256" key="10">
    <source>
        <dbReference type="ARBA" id="ARBA00023136"/>
    </source>
</evidence>
<dbReference type="InterPro" id="IPR003974">
    <property type="entry name" value="K_chnl_volt-dep_Kv3"/>
</dbReference>
<comment type="caution">
    <text evidence="15">The sequence shown here is derived from an EMBL/GenBank/DDBJ whole genome shotgun (WGS) entry which is preliminary data.</text>
</comment>
<comment type="subcellular location">
    <subcellularLocation>
        <location evidence="1">Membrane</location>
        <topology evidence="1">Multi-pass membrane protein</topology>
    </subcellularLocation>
</comment>
<sequence>MAFLTMPTRRGSFFKSSVPPRLREKRREQKTEEFLNRHTRKSSIDDDEKVTLNIGGQIFKTTKSTLRNVPGTKLSNLNKDCELYDKELNEYFIDRNPIVFPFILDFYRTGTMHIPRNLCASKIKDEFKFWELGDGCIAECCRKIYFDELDDFTTYQIIKAEFYSPPNYWESPDSSETVIKMSRFQEFKHRAWLFIDNHGSSNPAKVFALIYYGLTILTILNMFISTIPSLRVPLSKNALFRGTRDQTMPTLNFTESVKGTTIFLQLTTDPPECLLYLDICCLIFFTVEFIFRVIVCPSLLEWLRSFYTVLDILYLVPAWTRLIIDITIPFYWQRGYQEANFMVFLDAMLVMRVFRIFRLARYYRGLLVLLLAMKASVRELTLLIVFVTTALIIFSSLIYCAEQYEANMNINSMFNGLWLTLITMATVGFGDIVPKGVIGCILVSLCAIAGLLIIGMVVPIIAGNFNLYYGFRYAGCEDFELYKPEFVPSEIENPFPDLEIETYVKRDRRATNVPSSSAFRVESRSNVHTAPRENLCSVSEGASWKRVAEKFTRKNDNVGIAPVPVGLEDCLHVEEKSAEKTVVPSAIENHYPDLEIETYVKRDRRTANVPSSSALRIDGSSNVHTAPRENV</sequence>
<keyword evidence="2" id="KW-0813">Transport</keyword>
<evidence type="ECO:0000256" key="4">
    <source>
        <dbReference type="ARBA" id="ARBA00022692"/>
    </source>
</evidence>
<evidence type="ECO:0000256" key="2">
    <source>
        <dbReference type="ARBA" id="ARBA00022448"/>
    </source>
</evidence>
<evidence type="ECO:0000256" key="6">
    <source>
        <dbReference type="ARBA" id="ARBA00022882"/>
    </source>
</evidence>
<feature type="transmembrane region" description="Helical" evidence="13">
    <location>
        <begin position="209"/>
        <end position="230"/>
    </location>
</feature>
<dbReference type="InterPro" id="IPR027359">
    <property type="entry name" value="Volt_channel_dom_sf"/>
</dbReference>
<reference evidence="15" key="2">
    <citation type="submission" date="2020-11" db="EMBL/GenBank/DDBJ databases">
        <authorList>
            <person name="McCartney M.A."/>
            <person name="Auch B."/>
            <person name="Kono T."/>
            <person name="Mallez S."/>
            <person name="Becker A."/>
            <person name="Gohl D.M."/>
            <person name="Silverstein K.A.T."/>
            <person name="Koren S."/>
            <person name="Bechman K.B."/>
            <person name="Herman A."/>
            <person name="Abrahante J.E."/>
            <person name="Garbe J."/>
        </authorList>
    </citation>
    <scope>NUCLEOTIDE SEQUENCE</scope>
    <source>
        <strain evidence="15">Duluth1</strain>
        <tissue evidence="15">Whole animal</tissue>
    </source>
</reference>
<dbReference type="GO" id="GO:0008076">
    <property type="term" value="C:voltage-gated potassium channel complex"/>
    <property type="evidence" value="ECO:0007669"/>
    <property type="project" value="InterPro"/>
</dbReference>
<dbReference type="SMART" id="SM00225">
    <property type="entry name" value="BTB"/>
    <property type="match status" value="1"/>
</dbReference>
<feature type="transmembrane region" description="Helical" evidence="13">
    <location>
        <begin position="274"/>
        <end position="300"/>
    </location>
</feature>
<evidence type="ECO:0000256" key="1">
    <source>
        <dbReference type="ARBA" id="ARBA00004141"/>
    </source>
</evidence>
<evidence type="ECO:0000256" key="3">
    <source>
        <dbReference type="ARBA" id="ARBA00022538"/>
    </source>
</evidence>
<feature type="transmembrane region" description="Helical" evidence="13">
    <location>
        <begin position="312"/>
        <end position="332"/>
    </location>
</feature>
<keyword evidence="8 13" id="KW-1133">Transmembrane helix</keyword>
<evidence type="ECO:0000313" key="15">
    <source>
        <dbReference type="EMBL" id="KAH3886649.1"/>
    </source>
</evidence>
<keyword evidence="9" id="KW-0406">Ion transport</keyword>
<dbReference type="AlphaFoldDB" id="A0A9D4RZA3"/>
<evidence type="ECO:0000259" key="14">
    <source>
        <dbReference type="SMART" id="SM00225"/>
    </source>
</evidence>
<keyword evidence="16" id="KW-1185">Reference proteome</keyword>
<dbReference type="PRINTS" id="PR00169">
    <property type="entry name" value="KCHANNEL"/>
</dbReference>
<keyword evidence="6" id="KW-0851">Voltage-gated channel</keyword>
<feature type="domain" description="BTB" evidence="14">
    <location>
        <begin position="48"/>
        <end position="148"/>
    </location>
</feature>
<evidence type="ECO:0000256" key="5">
    <source>
        <dbReference type="ARBA" id="ARBA00022826"/>
    </source>
</evidence>
<dbReference type="SUPFAM" id="SSF54695">
    <property type="entry name" value="POZ domain"/>
    <property type="match status" value="1"/>
</dbReference>
<dbReference type="PANTHER" id="PTHR11537:SF254">
    <property type="entry name" value="POTASSIUM VOLTAGE-GATED CHANNEL PROTEIN SHAB"/>
    <property type="match status" value="1"/>
</dbReference>
<dbReference type="GO" id="GO:0001508">
    <property type="term" value="P:action potential"/>
    <property type="evidence" value="ECO:0007669"/>
    <property type="project" value="TreeGrafter"/>
</dbReference>
<evidence type="ECO:0000313" key="16">
    <source>
        <dbReference type="Proteomes" id="UP000828390"/>
    </source>
</evidence>
<dbReference type="Gene3D" id="3.30.710.10">
    <property type="entry name" value="Potassium Channel Kv1.1, Chain A"/>
    <property type="match status" value="1"/>
</dbReference>
<dbReference type="OrthoDB" id="296522at2759"/>
<dbReference type="PRINTS" id="PR01498">
    <property type="entry name" value="SHAWCHANNEL"/>
</dbReference>
<reference evidence="15" key="1">
    <citation type="journal article" date="2019" name="bioRxiv">
        <title>The Genome of the Zebra Mussel, Dreissena polymorpha: A Resource for Invasive Species Research.</title>
        <authorList>
            <person name="McCartney M.A."/>
            <person name="Auch B."/>
            <person name="Kono T."/>
            <person name="Mallez S."/>
            <person name="Zhang Y."/>
            <person name="Obille A."/>
            <person name="Becker A."/>
            <person name="Abrahante J.E."/>
            <person name="Garbe J."/>
            <person name="Badalamenti J.P."/>
            <person name="Herman A."/>
            <person name="Mangelson H."/>
            <person name="Liachko I."/>
            <person name="Sullivan S."/>
            <person name="Sone E.D."/>
            <person name="Koren S."/>
            <person name="Silverstein K.A.T."/>
            <person name="Beckman K.B."/>
            <person name="Gohl D.M."/>
        </authorList>
    </citation>
    <scope>NUCLEOTIDE SEQUENCE</scope>
    <source>
        <strain evidence="15">Duluth1</strain>
        <tissue evidence="15">Whole animal</tissue>
    </source>
</reference>
<feature type="transmembrane region" description="Helical" evidence="13">
    <location>
        <begin position="380"/>
        <end position="401"/>
    </location>
</feature>
<dbReference type="Gene3D" id="1.20.120.350">
    <property type="entry name" value="Voltage-gated potassium channels. Chain C"/>
    <property type="match status" value="1"/>
</dbReference>
<dbReference type="CDD" id="cd18317">
    <property type="entry name" value="BTB_POZ_Kv"/>
    <property type="match status" value="1"/>
</dbReference>
<keyword evidence="3" id="KW-0633">Potassium transport</keyword>
<keyword evidence="10 13" id="KW-0472">Membrane</keyword>
<dbReference type="SUPFAM" id="SSF81324">
    <property type="entry name" value="Voltage-gated potassium channels"/>
    <property type="match status" value="1"/>
</dbReference>
<organism evidence="15 16">
    <name type="scientific">Dreissena polymorpha</name>
    <name type="common">Zebra mussel</name>
    <name type="synonym">Mytilus polymorpha</name>
    <dbReference type="NCBI Taxonomy" id="45954"/>
    <lineage>
        <taxon>Eukaryota</taxon>
        <taxon>Metazoa</taxon>
        <taxon>Spiralia</taxon>
        <taxon>Lophotrochozoa</taxon>
        <taxon>Mollusca</taxon>
        <taxon>Bivalvia</taxon>
        <taxon>Autobranchia</taxon>
        <taxon>Heteroconchia</taxon>
        <taxon>Euheterodonta</taxon>
        <taxon>Imparidentia</taxon>
        <taxon>Neoheterodontei</taxon>
        <taxon>Myida</taxon>
        <taxon>Dreissenoidea</taxon>
        <taxon>Dreissenidae</taxon>
        <taxon>Dreissena</taxon>
    </lineage>
</organism>
<feature type="transmembrane region" description="Helical" evidence="13">
    <location>
        <begin position="436"/>
        <end position="462"/>
    </location>
</feature>
<dbReference type="InterPro" id="IPR005821">
    <property type="entry name" value="Ion_trans_dom"/>
</dbReference>
<evidence type="ECO:0000256" key="9">
    <source>
        <dbReference type="ARBA" id="ARBA00023065"/>
    </source>
</evidence>
<dbReference type="InterPro" id="IPR003131">
    <property type="entry name" value="T1-type_BTB"/>
</dbReference>
<dbReference type="GO" id="GO:0005249">
    <property type="term" value="F:voltage-gated potassium channel activity"/>
    <property type="evidence" value="ECO:0007669"/>
    <property type="project" value="InterPro"/>
</dbReference>
<dbReference type="PRINTS" id="PR01491">
    <property type="entry name" value="KVCHANNEL"/>
</dbReference>
<evidence type="ECO:0000256" key="13">
    <source>
        <dbReference type="SAM" id="Phobius"/>
    </source>
</evidence>
<dbReference type="InterPro" id="IPR000210">
    <property type="entry name" value="BTB/POZ_dom"/>
</dbReference>
<evidence type="ECO:0000256" key="12">
    <source>
        <dbReference type="SAM" id="MobiDB-lite"/>
    </source>
</evidence>
<keyword evidence="11" id="KW-0407">Ion channel</keyword>
<dbReference type="GO" id="GO:0051260">
    <property type="term" value="P:protein homooligomerization"/>
    <property type="evidence" value="ECO:0007669"/>
    <property type="project" value="InterPro"/>
</dbReference>
<feature type="region of interest" description="Disordered" evidence="12">
    <location>
        <begin position="605"/>
        <end position="631"/>
    </location>
</feature>